<feature type="domain" description="CRAL-TRIO" evidence="2">
    <location>
        <begin position="216"/>
        <end position="347"/>
    </location>
</feature>
<dbReference type="InterPro" id="IPR052432">
    <property type="entry name" value="PITP/CRAL-TRIO"/>
</dbReference>
<dbReference type="InterPro" id="IPR001251">
    <property type="entry name" value="CRAL-TRIO_dom"/>
</dbReference>
<feature type="region of interest" description="Disordered" evidence="1">
    <location>
        <begin position="51"/>
        <end position="85"/>
    </location>
</feature>
<dbReference type="CDD" id="cd00170">
    <property type="entry name" value="SEC14"/>
    <property type="match status" value="1"/>
</dbReference>
<dbReference type="Pfam" id="PF00650">
    <property type="entry name" value="CRAL_TRIO"/>
    <property type="match status" value="1"/>
</dbReference>
<dbReference type="EMBL" id="PVWQ01000004">
    <property type="protein sequence ID" value="RDW83582.1"/>
    <property type="molecule type" value="Genomic_DNA"/>
</dbReference>
<dbReference type="SUPFAM" id="SSF46938">
    <property type="entry name" value="CRAL/TRIO N-terminal domain"/>
    <property type="match status" value="1"/>
</dbReference>
<gene>
    <name evidence="3" type="ORF">DSM5745_03908</name>
</gene>
<keyword evidence="4" id="KW-1185">Reference proteome</keyword>
<name>A0A3D8SB50_9EURO</name>
<dbReference type="OrthoDB" id="43460at2759"/>
<dbReference type="SUPFAM" id="SSF52087">
    <property type="entry name" value="CRAL/TRIO domain"/>
    <property type="match status" value="1"/>
</dbReference>
<dbReference type="InterPro" id="IPR036865">
    <property type="entry name" value="CRAL-TRIO_dom_sf"/>
</dbReference>
<dbReference type="Gene3D" id="3.40.525.10">
    <property type="entry name" value="CRAL-TRIO lipid binding domain"/>
    <property type="match status" value="1"/>
</dbReference>
<reference evidence="3 4" key="1">
    <citation type="journal article" date="2018" name="IMA Fungus">
        <title>IMA Genome-F 9: Draft genome sequence of Annulohypoxylon stygium, Aspergillus mulundensis, Berkeleyomyces basicola (syn. Thielaviopsis basicola), Ceratocystis smalleyi, two Cercospora beticola strains, Coleophoma cylindrospora, Fusarium fracticaudum, Phialophora cf. hyalina, and Morchella septimelata.</title>
        <authorList>
            <person name="Wingfield B.D."/>
            <person name="Bills G.F."/>
            <person name="Dong Y."/>
            <person name="Huang W."/>
            <person name="Nel W.J."/>
            <person name="Swalarsk-Parry B.S."/>
            <person name="Vaghefi N."/>
            <person name="Wilken P.M."/>
            <person name="An Z."/>
            <person name="de Beer Z.W."/>
            <person name="De Vos L."/>
            <person name="Chen L."/>
            <person name="Duong T.A."/>
            <person name="Gao Y."/>
            <person name="Hammerbacher A."/>
            <person name="Kikkert J.R."/>
            <person name="Li Y."/>
            <person name="Li H."/>
            <person name="Li K."/>
            <person name="Li Q."/>
            <person name="Liu X."/>
            <person name="Ma X."/>
            <person name="Naidoo K."/>
            <person name="Pethybridge S.J."/>
            <person name="Sun J."/>
            <person name="Steenkamp E.T."/>
            <person name="van der Nest M.A."/>
            <person name="van Wyk S."/>
            <person name="Wingfield M.J."/>
            <person name="Xiong C."/>
            <person name="Yue Q."/>
            <person name="Zhang X."/>
        </authorList>
    </citation>
    <scope>NUCLEOTIDE SEQUENCE [LARGE SCALE GENOMIC DNA]</scope>
    <source>
        <strain evidence="3 4">DSM 5745</strain>
    </source>
</reference>
<evidence type="ECO:0000313" key="3">
    <source>
        <dbReference type="EMBL" id="RDW83582.1"/>
    </source>
</evidence>
<evidence type="ECO:0000313" key="4">
    <source>
        <dbReference type="Proteomes" id="UP000256690"/>
    </source>
</evidence>
<dbReference type="GeneID" id="38114278"/>
<dbReference type="Proteomes" id="UP000256690">
    <property type="component" value="Unassembled WGS sequence"/>
</dbReference>
<dbReference type="InterPro" id="IPR011074">
    <property type="entry name" value="CRAL/TRIO_N_dom"/>
</dbReference>
<comment type="caution">
    <text evidence="3">The sequence shown here is derived from an EMBL/GenBank/DDBJ whole genome shotgun (WGS) entry which is preliminary data.</text>
</comment>
<dbReference type="SMART" id="SM01100">
    <property type="entry name" value="CRAL_TRIO_N"/>
    <property type="match status" value="1"/>
</dbReference>
<dbReference type="PANTHER" id="PTHR46590:SF2">
    <property type="entry name" value="CRAL_TRIO DOMAIN PROTEIN (AFU_ORTHOLOGUE AFUA_4G13930)-RELATED"/>
    <property type="match status" value="1"/>
</dbReference>
<sequence length="477" mass="53834">MSPSSTGTSQSPLTPAQTGRLQQLWTLLLHLAEASSLGALEQIVRANSFDPTASSSISSPSPGLNRRNSLFGRSANSARSREKRASASAESIYHTRLLQSFRDVGLTAAQLRSVRHFLARMTPEDVRFGILTAAKHENPDTYVLRFLRVSKWDVNQALVHLLGAIVWRLKEMQVDNVLLPRGELFAAEQEKDGSDPYKAEDARGFLRQFRVGKAFVHGVDRMNRPVATIRIRLHRPGAQSEAALHQFITHLVECTRLVMSPGAESADYGAVKFIIRCFEIYYPDSVGLILMHNAPRVFSGVWKIIKPWMAPRMVERIHFTRSVNDLDKFIDRDQILAELGGDEDWEYEYIEPQAEENLPMTDFITRDALLAERQSLGEEFLSATSRWVSAAHTGELKEINEAAGHREEITEQLRVNYWRLDPYVRARNNLDRTGVIQDGGLIEMYPMSQPQTPLGVIQTAKVLQVEHVRGRVKVVNV</sequence>
<dbReference type="STRING" id="1810919.A0A3D8SB50"/>
<dbReference type="RefSeq" id="XP_026604920.1">
    <property type="nucleotide sequence ID" value="XM_026745924.1"/>
</dbReference>
<proteinExistence type="predicted"/>
<dbReference type="PANTHER" id="PTHR46590">
    <property type="entry name" value="PHOSPHATIDYLINOSITOL TRANSFER PROTEIN CSR1-RELATED"/>
    <property type="match status" value="1"/>
</dbReference>
<dbReference type="AlphaFoldDB" id="A0A3D8SB50"/>
<organism evidence="3 4">
    <name type="scientific">Aspergillus mulundensis</name>
    <dbReference type="NCBI Taxonomy" id="1810919"/>
    <lineage>
        <taxon>Eukaryota</taxon>
        <taxon>Fungi</taxon>
        <taxon>Dikarya</taxon>
        <taxon>Ascomycota</taxon>
        <taxon>Pezizomycotina</taxon>
        <taxon>Eurotiomycetes</taxon>
        <taxon>Eurotiomycetidae</taxon>
        <taxon>Eurotiales</taxon>
        <taxon>Aspergillaceae</taxon>
        <taxon>Aspergillus</taxon>
        <taxon>Aspergillus subgen. Nidulantes</taxon>
    </lineage>
</organism>
<accession>A0A3D8SB50</accession>
<dbReference type="PROSITE" id="PS50191">
    <property type="entry name" value="CRAL_TRIO"/>
    <property type="match status" value="1"/>
</dbReference>
<dbReference type="SMART" id="SM00516">
    <property type="entry name" value="SEC14"/>
    <property type="match status" value="1"/>
</dbReference>
<dbReference type="InterPro" id="IPR036273">
    <property type="entry name" value="CRAL/TRIO_N_dom_sf"/>
</dbReference>
<evidence type="ECO:0000256" key="1">
    <source>
        <dbReference type="SAM" id="MobiDB-lite"/>
    </source>
</evidence>
<protein>
    <recommendedName>
        <fullName evidence="2">CRAL-TRIO domain-containing protein</fullName>
    </recommendedName>
</protein>
<evidence type="ECO:0000259" key="2">
    <source>
        <dbReference type="PROSITE" id="PS50191"/>
    </source>
</evidence>